<protein>
    <submittedName>
        <fullName evidence="1">Uncharacterized protein</fullName>
    </submittedName>
</protein>
<gene>
    <name evidence="1" type="ORF">MLD38_031280</name>
</gene>
<dbReference type="EMBL" id="CM042888">
    <property type="protein sequence ID" value="KAI4325919.1"/>
    <property type="molecule type" value="Genomic_DNA"/>
</dbReference>
<keyword evidence="2" id="KW-1185">Reference proteome</keyword>
<reference evidence="2" key="1">
    <citation type="journal article" date="2023" name="Front. Plant Sci.">
        <title>Chromosomal-level genome assembly of Melastoma candidum provides insights into trichome evolution.</title>
        <authorList>
            <person name="Zhong Y."/>
            <person name="Wu W."/>
            <person name="Sun C."/>
            <person name="Zou P."/>
            <person name="Liu Y."/>
            <person name="Dai S."/>
            <person name="Zhou R."/>
        </authorList>
    </citation>
    <scope>NUCLEOTIDE SEQUENCE [LARGE SCALE GENOMIC DNA]</scope>
</reference>
<evidence type="ECO:0000313" key="1">
    <source>
        <dbReference type="EMBL" id="KAI4325919.1"/>
    </source>
</evidence>
<proteinExistence type="predicted"/>
<accession>A0ACB9MP86</accession>
<sequence length="165" mass="18067">MPSSVISSQSMHLGVLAIASHAVTTQTPFCGVLQAQDKSVHHMLEQVFGVCLSTTNLRFSGTITGVEDISPQWTNSRWRSLKVHWDEHSSAPRPERASPWEIEPFAPSVPVGLSQSNAAKNKRPRPPSELPSLGKRNGGHFIWHRKQADVNSTSSSVRRAHTDGG</sequence>
<comment type="caution">
    <text evidence="1">The sequence shown here is derived from an EMBL/GenBank/DDBJ whole genome shotgun (WGS) entry which is preliminary data.</text>
</comment>
<dbReference type="Proteomes" id="UP001057402">
    <property type="component" value="Chromosome 9"/>
</dbReference>
<evidence type="ECO:0000313" key="2">
    <source>
        <dbReference type="Proteomes" id="UP001057402"/>
    </source>
</evidence>
<organism evidence="1 2">
    <name type="scientific">Melastoma candidum</name>
    <dbReference type="NCBI Taxonomy" id="119954"/>
    <lineage>
        <taxon>Eukaryota</taxon>
        <taxon>Viridiplantae</taxon>
        <taxon>Streptophyta</taxon>
        <taxon>Embryophyta</taxon>
        <taxon>Tracheophyta</taxon>
        <taxon>Spermatophyta</taxon>
        <taxon>Magnoliopsida</taxon>
        <taxon>eudicotyledons</taxon>
        <taxon>Gunneridae</taxon>
        <taxon>Pentapetalae</taxon>
        <taxon>rosids</taxon>
        <taxon>malvids</taxon>
        <taxon>Myrtales</taxon>
        <taxon>Melastomataceae</taxon>
        <taxon>Melastomatoideae</taxon>
        <taxon>Melastomateae</taxon>
        <taxon>Melastoma</taxon>
    </lineage>
</organism>
<name>A0ACB9MP86_9MYRT</name>